<keyword evidence="1" id="KW-0805">Transcription regulation</keyword>
<evidence type="ECO:0000256" key="4">
    <source>
        <dbReference type="SAM" id="MobiDB-lite"/>
    </source>
</evidence>
<keyword evidence="7" id="KW-1185">Reference proteome</keyword>
<evidence type="ECO:0000256" key="2">
    <source>
        <dbReference type="ARBA" id="ARBA00023125"/>
    </source>
</evidence>
<dbReference type="InterPro" id="IPR032687">
    <property type="entry name" value="AraC-type_N"/>
</dbReference>
<gene>
    <name evidence="6" type="ORF">SAMN05216198_1141</name>
</gene>
<dbReference type="Gene3D" id="1.10.10.60">
    <property type="entry name" value="Homeodomain-like"/>
    <property type="match status" value="1"/>
</dbReference>
<dbReference type="GO" id="GO:0005829">
    <property type="term" value="C:cytosol"/>
    <property type="evidence" value="ECO:0007669"/>
    <property type="project" value="TreeGrafter"/>
</dbReference>
<dbReference type="PANTHER" id="PTHR47894:SF1">
    <property type="entry name" value="HTH-TYPE TRANSCRIPTIONAL REGULATOR VQSM"/>
    <property type="match status" value="1"/>
</dbReference>
<accession>A0A1H1PB76</accession>
<protein>
    <submittedName>
        <fullName evidence="6">Transcriptional regulator, AraC family</fullName>
    </submittedName>
</protein>
<dbReference type="GO" id="GO:0003700">
    <property type="term" value="F:DNA-binding transcription factor activity"/>
    <property type="evidence" value="ECO:0007669"/>
    <property type="project" value="InterPro"/>
</dbReference>
<dbReference type="STRING" id="797277.SAMN05216198_1141"/>
<evidence type="ECO:0000313" key="7">
    <source>
        <dbReference type="Proteomes" id="UP000243426"/>
    </source>
</evidence>
<evidence type="ECO:0000256" key="1">
    <source>
        <dbReference type="ARBA" id="ARBA00023015"/>
    </source>
</evidence>
<keyword evidence="3" id="KW-0804">Transcription</keyword>
<organism evidence="6 7">
    <name type="scientific">Halopseudomonas litoralis</name>
    <dbReference type="NCBI Taxonomy" id="797277"/>
    <lineage>
        <taxon>Bacteria</taxon>
        <taxon>Pseudomonadati</taxon>
        <taxon>Pseudomonadota</taxon>
        <taxon>Gammaproteobacteria</taxon>
        <taxon>Pseudomonadales</taxon>
        <taxon>Pseudomonadaceae</taxon>
        <taxon>Halopseudomonas</taxon>
    </lineage>
</organism>
<dbReference type="SUPFAM" id="SSF46689">
    <property type="entry name" value="Homeodomain-like"/>
    <property type="match status" value="1"/>
</dbReference>
<dbReference type="RefSeq" id="WP_090272440.1">
    <property type="nucleotide sequence ID" value="NZ_LT629748.1"/>
</dbReference>
<proteinExistence type="predicted"/>
<dbReference type="PROSITE" id="PS01124">
    <property type="entry name" value="HTH_ARAC_FAMILY_2"/>
    <property type="match status" value="1"/>
</dbReference>
<dbReference type="InterPro" id="IPR018060">
    <property type="entry name" value="HTH_AraC"/>
</dbReference>
<evidence type="ECO:0000259" key="5">
    <source>
        <dbReference type="PROSITE" id="PS01124"/>
    </source>
</evidence>
<feature type="domain" description="HTH araC/xylS-type" evidence="5">
    <location>
        <begin position="233"/>
        <end position="332"/>
    </location>
</feature>
<keyword evidence="2" id="KW-0238">DNA-binding</keyword>
<dbReference type="OrthoDB" id="5582699at2"/>
<dbReference type="Pfam" id="PF12833">
    <property type="entry name" value="HTH_18"/>
    <property type="match status" value="1"/>
</dbReference>
<name>A0A1H1PB76_9GAMM</name>
<dbReference type="InterPro" id="IPR009057">
    <property type="entry name" value="Homeodomain-like_sf"/>
</dbReference>
<evidence type="ECO:0000256" key="3">
    <source>
        <dbReference type="ARBA" id="ARBA00023163"/>
    </source>
</evidence>
<dbReference type="GO" id="GO:0000976">
    <property type="term" value="F:transcription cis-regulatory region binding"/>
    <property type="evidence" value="ECO:0007669"/>
    <property type="project" value="TreeGrafter"/>
</dbReference>
<evidence type="ECO:0000313" key="6">
    <source>
        <dbReference type="EMBL" id="SDS08526.1"/>
    </source>
</evidence>
<dbReference type="AlphaFoldDB" id="A0A1H1PB76"/>
<dbReference type="PANTHER" id="PTHR47894">
    <property type="entry name" value="HTH-TYPE TRANSCRIPTIONAL REGULATOR GADX"/>
    <property type="match status" value="1"/>
</dbReference>
<reference evidence="7" key="1">
    <citation type="submission" date="2016-10" db="EMBL/GenBank/DDBJ databases">
        <authorList>
            <person name="Varghese N."/>
            <person name="Submissions S."/>
        </authorList>
    </citation>
    <scope>NUCLEOTIDE SEQUENCE [LARGE SCALE GENOMIC DNA]</scope>
    <source>
        <strain evidence="7">2SM5</strain>
    </source>
</reference>
<dbReference type="Pfam" id="PF12625">
    <property type="entry name" value="Arabinose_bd"/>
    <property type="match status" value="1"/>
</dbReference>
<dbReference type="EMBL" id="LT629748">
    <property type="protein sequence ID" value="SDS08526.1"/>
    <property type="molecule type" value="Genomic_DNA"/>
</dbReference>
<sequence length="350" mass="39493">MKLGDLSVGYLYSLQAALRSLGHDPETLLRRYRISAALLDQPQARISIPRFMRLGHAATQLSGRADIGLLMGLYSQPSHFGLPGIAAQCAPTLAQAFETLMRFERLASQNYRGHSSFEAPASRFYSISPYNAFNLFVVDSALASRMQLARQLTRGAARLREVHIEFPAPAYSARYEALFGCPVLFDQQHNQLLWEPASLALQPEQSAATTYSQLIELCQAQLTELTRHRRLRERVEEILSPQLHSQLPTLDEVAAQLGLPGWTLRRRLKTEDNTRFQDIIDEIRRELAVTYIRDTEMALGEVSFLLGFSSPAAFQRAFKRWTDMTPGQYRRQSREAVLPNDQGGPGMLLN</sequence>
<feature type="region of interest" description="Disordered" evidence="4">
    <location>
        <begin position="330"/>
        <end position="350"/>
    </location>
</feature>
<dbReference type="Proteomes" id="UP000243426">
    <property type="component" value="Chromosome I"/>
</dbReference>
<dbReference type="SMART" id="SM00342">
    <property type="entry name" value="HTH_ARAC"/>
    <property type="match status" value="1"/>
</dbReference>